<dbReference type="Gene3D" id="2.60.120.330">
    <property type="entry name" value="B-lactam Antibiotic, Isopenicillin N Synthase, Chain"/>
    <property type="match status" value="1"/>
</dbReference>
<dbReference type="OrthoDB" id="406156at2759"/>
<dbReference type="AlphaFoldDB" id="W6MT64"/>
<dbReference type="Proteomes" id="UP000019384">
    <property type="component" value="Unassembled WGS sequence"/>
</dbReference>
<dbReference type="Pfam" id="PF14226">
    <property type="entry name" value="DIOX_N"/>
    <property type="match status" value="1"/>
</dbReference>
<dbReference type="HOGENOM" id="CLU_010119_10_0_1"/>
<keyword evidence="1" id="KW-0408">Iron</keyword>
<dbReference type="PANTHER" id="PTHR47990">
    <property type="entry name" value="2-OXOGLUTARATE (2OG) AND FE(II)-DEPENDENT OXYGENASE SUPERFAMILY PROTEIN-RELATED"/>
    <property type="match status" value="1"/>
</dbReference>
<name>W6MT64_9ASCO</name>
<sequence>MVARQLAEFVEAPPLAPEILARYPTIELDAIDLSRFDESPEARKELAAQLEKSVTTIGFFNLINTGHDPNKMRRLRNIAQALLDIPEAEKLEYLAGTRYSDQEDKSKSLGGERGQGFKPRGYWSMANGVRDAIEHYNMRDLTQDDRLTPEAIAKHPEILREYIYELAEYYRFVHNDLLKKTCSLCDIILELEDGTTWKHYDTHQGDYDNSGSGWLRLMKYLKMNSDDQRKVDNTLLRGHSDGTGFTFIASQPLLSLQVRDYYTGEWKYVTHRENSFIVNIGDAEEFMTGGYFKSSIHRVVASPKEQEQYTRQVIIYFSTPSKVTILDPEEDDSPKLKRLGFTKPPEWDKITFREWDQEKASLFGKSKVNNVTGDEPVAVKLYGRLHERWHQADKKDYVKIIES</sequence>
<proteinExistence type="inferred from homology"/>
<keyword evidence="1" id="KW-0479">Metal-binding</keyword>
<reference evidence="3" key="2">
    <citation type="submission" date="2014-02" db="EMBL/GenBank/DDBJ databases">
        <title>Complete DNA sequence of /Kuraishia capsulata/ illustrates novel genomic features among budding yeasts (/Saccharomycotina/).</title>
        <authorList>
            <person name="Morales L."/>
            <person name="Noel B."/>
            <person name="Porcel B."/>
            <person name="Marcet-Houben M."/>
            <person name="Hullo M-F."/>
            <person name="Sacerdot C."/>
            <person name="Tekaia F."/>
            <person name="Leh-Louis V."/>
            <person name="Despons L."/>
            <person name="Khanna V."/>
            <person name="Aury J-M."/>
            <person name="Barbe V."/>
            <person name="Couloux A."/>
            <person name="Labadie K."/>
            <person name="Pelletier E."/>
            <person name="Souciet J-L."/>
            <person name="Boekhout T."/>
            <person name="Gabaldon T."/>
            <person name="Wincker P."/>
            <person name="Dujon B."/>
        </authorList>
    </citation>
    <scope>NUCLEOTIDE SEQUENCE</scope>
    <source>
        <strain evidence="3">CBS 1993</strain>
    </source>
</reference>
<dbReference type="InterPro" id="IPR044861">
    <property type="entry name" value="IPNS-like_FE2OG_OXY"/>
</dbReference>
<dbReference type="InterPro" id="IPR005123">
    <property type="entry name" value="Oxoglu/Fe-dep_dioxygenase_dom"/>
</dbReference>
<comment type="similarity">
    <text evidence="1">Belongs to the iron/ascorbate-dependent oxidoreductase family.</text>
</comment>
<dbReference type="InterPro" id="IPR027443">
    <property type="entry name" value="IPNS-like_sf"/>
</dbReference>
<gene>
    <name evidence="3" type="ORF">KUCA_T00006001001</name>
</gene>
<dbReference type="EMBL" id="HG793131">
    <property type="protein sequence ID" value="CDK30006.1"/>
    <property type="molecule type" value="Genomic_DNA"/>
</dbReference>
<protein>
    <recommendedName>
        <fullName evidence="2">Fe2OG dioxygenase domain-containing protein</fullName>
    </recommendedName>
</protein>
<evidence type="ECO:0000313" key="3">
    <source>
        <dbReference type="EMBL" id="CDK30006.1"/>
    </source>
</evidence>
<dbReference type="SUPFAM" id="SSF51197">
    <property type="entry name" value="Clavaminate synthase-like"/>
    <property type="match status" value="1"/>
</dbReference>
<dbReference type="InterPro" id="IPR026992">
    <property type="entry name" value="DIOX_N"/>
</dbReference>
<keyword evidence="4" id="KW-1185">Reference proteome</keyword>
<dbReference type="Pfam" id="PF03171">
    <property type="entry name" value="2OG-FeII_Oxy"/>
    <property type="match status" value="1"/>
</dbReference>
<evidence type="ECO:0000259" key="2">
    <source>
        <dbReference type="PROSITE" id="PS51471"/>
    </source>
</evidence>
<organism evidence="3 4">
    <name type="scientific">Kuraishia capsulata CBS 1993</name>
    <dbReference type="NCBI Taxonomy" id="1382522"/>
    <lineage>
        <taxon>Eukaryota</taxon>
        <taxon>Fungi</taxon>
        <taxon>Dikarya</taxon>
        <taxon>Ascomycota</taxon>
        <taxon>Saccharomycotina</taxon>
        <taxon>Pichiomycetes</taxon>
        <taxon>Pichiales</taxon>
        <taxon>Pichiaceae</taxon>
        <taxon>Kuraishia</taxon>
    </lineage>
</organism>
<feature type="domain" description="Fe2OG dioxygenase" evidence="2">
    <location>
        <begin position="155"/>
        <end position="320"/>
    </location>
</feature>
<dbReference type="PROSITE" id="PS51471">
    <property type="entry name" value="FE2OG_OXY"/>
    <property type="match status" value="1"/>
</dbReference>
<dbReference type="GeneID" id="34523373"/>
<dbReference type="GO" id="GO:0046872">
    <property type="term" value="F:metal ion binding"/>
    <property type="evidence" value="ECO:0007669"/>
    <property type="project" value="UniProtKB-KW"/>
</dbReference>
<keyword evidence="1" id="KW-0560">Oxidoreductase</keyword>
<evidence type="ECO:0000256" key="1">
    <source>
        <dbReference type="RuleBase" id="RU003682"/>
    </source>
</evidence>
<dbReference type="GO" id="GO:0044283">
    <property type="term" value="P:small molecule biosynthetic process"/>
    <property type="evidence" value="ECO:0007669"/>
    <property type="project" value="UniProtKB-ARBA"/>
</dbReference>
<dbReference type="GO" id="GO:0016491">
    <property type="term" value="F:oxidoreductase activity"/>
    <property type="evidence" value="ECO:0007669"/>
    <property type="project" value="UniProtKB-KW"/>
</dbReference>
<accession>W6MT64</accession>
<reference evidence="3" key="1">
    <citation type="submission" date="2013-12" db="EMBL/GenBank/DDBJ databases">
        <authorList>
            <person name="Genoscope - CEA"/>
        </authorList>
    </citation>
    <scope>NUCLEOTIDE SEQUENCE</scope>
    <source>
        <strain evidence="3">CBS 1993</strain>
    </source>
</reference>
<dbReference type="STRING" id="1382522.W6MT64"/>
<evidence type="ECO:0000313" key="4">
    <source>
        <dbReference type="Proteomes" id="UP000019384"/>
    </source>
</evidence>
<dbReference type="RefSeq" id="XP_022461985.1">
    <property type="nucleotide sequence ID" value="XM_022604797.1"/>
</dbReference>
<dbReference type="InterPro" id="IPR050231">
    <property type="entry name" value="Iron_ascorbate_oxido_reductase"/>
</dbReference>